<feature type="region of interest" description="Disordered" evidence="1">
    <location>
        <begin position="446"/>
        <end position="489"/>
    </location>
</feature>
<dbReference type="SUPFAM" id="SSF48452">
    <property type="entry name" value="TPR-like"/>
    <property type="match status" value="1"/>
</dbReference>
<dbReference type="Gene3D" id="1.25.40.10">
    <property type="entry name" value="Tetratricopeptide repeat domain"/>
    <property type="match status" value="3"/>
</dbReference>
<feature type="compositionally biased region" description="Basic and acidic residues" evidence="1">
    <location>
        <begin position="32"/>
        <end position="47"/>
    </location>
</feature>
<feature type="compositionally biased region" description="Low complexity" evidence="1">
    <location>
        <begin position="1"/>
        <end position="31"/>
    </location>
</feature>
<name>A0A1E7KDJ5_9ACTN</name>
<evidence type="ECO:0000256" key="1">
    <source>
        <dbReference type="SAM" id="MobiDB-lite"/>
    </source>
</evidence>
<feature type="region of interest" description="Disordered" evidence="1">
    <location>
        <begin position="1"/>
        <end position="47"/>
    </location>
</feature>
<dbReference type="SUPFAM" id="SSF81901">
    <property type="entry name" value="HCP-like"/>
    <property type="match status" value="2"/>
</dbReference>
<comment type="caution">
    <text evidence="2">The sequence shown here is derived from an EMBL/GenBank/DDBJ whole genome shotgun (WGS) entry which is preliminary data.</text>
</comment>
<dbReference type="Proteomes" id="UP000175829">
    <property type="component" value="Unassembled WGS sequence"/>
</dbReference>
<dbReference type="AlphaFoldDB" id="A0A1E7KDJ5"/>
<accession>A0A1E7KDJ5</accession>
<proteinExistence type="predicted"/>
<reference evidence="2 3" key="1">
    <citation type="journal article" date="2016" name="Front. Microbiol.">
        <title>Comparative Genomics Analysis of Streptomyces Species Reveals Their Adaptation to the Marine Environment and Their Diversity at the Genomic Level.</title>
        <authorList>
            <person name="Tian X."/>
            <person name="Zhang Z."/>
            <person name="Yang T."/>
            <person name="Chen M."/>
            <person name="Li J."/>
            <person name="Chen F."/>
            <person name="Yang J."/>
            <person name="Li W."/>
            <person name="Zhang B."/>
            <person name="Zhang Z."/>
            <person name="Wu J."/>
            <person name="Zhang C."/>
            <person name="Long L."/>
            <person name="Xiao J."/>
        </authorList>
    </citation>
    <scope>NUCLEOTIDE SEQUENCE [LARGE SCALE GENOMIC DNA]</scope>
    <source>
        <strain evidence="2 3">SCSIO M10379</strain>
    </source>
</reference>
<dbReference type="InterPro" id="IPR050767">
    <property type="entry name" value="Sel1_AlgK"/>
</dbReference>
<evidence type="ECO:0008006" key="4">
    <source>
        <dbReference type="Google" id="ProtNLM"/>
    </source>
</evidence>
<protein>
    <recommendedName>
        <fullName evidence="4">TPR repeat</fullName>
    </recommendedName>
</protein>
<evidence type="ECO:0000313" key="3">
    <source>
        <dbReference type="Proteomes" id="UP000175829"/>
    </source>
</evidence>
<dbReference type="EMBL" id="LJGV01000021">
    <property type="protein sequence ID" value="OEV01977.1"/>
    <property type="molecule type" value="Genomic_DNA"/>
</dbReference>
<organism evidence="2 3">
    <name type="scientific">Streptomyces qinglanensis</name>
    <dbReference type="NCBI Taxonomy" id="943816"/>
    <lineage>
        <taxon>Bacteria</taxon>
        <taxon>Bacillati</taxon>
        <taxon>Actinomycetota</taxon>
        <taxon>Actinomycetes</taxon>
        <taxon>Kitasatosporales</taxon>
        <taxon>Streptomycetaceae</taxon>
        <taxon>Streptomyces</taxon>
    </lineage>
</organism>
<gene>
    <name evidence="2" type="ORF">AN217_01455</name>
</gene>
<dbReference type="PATRIC" id="fig|943816.4.peg.5376"/>
<evidence type="ECO:0000313" key="2">
    <source>
        <dbReference type="EMBL" id="OEV01977.1"/>
    </source>
</evidence>
<feature type="compositionally biased region" description="Basic and acidic residues" evidence="1">
    <location>
        <begin position="732"/>
        <end position="743"/>
    </location>
</feature>
<feature type="compositionally biased region" description="Low complexity" evidence="1">
    <location>
        <begin position="446"/>
        <end position="461"/>
    </location>
</feature>
<feature type="compositionally biased region" description="Low complexity" evidence="1">
    <location>
        <begin position="468"/>
        <end position="478"/>
    </location>
</feature>
<feature type="region of interest" description="Disordered" evidence="1">
    <location>
        <begin position="708"/>
        <end position="743"/>
    </location>
</feature>
<dbReference type="InterPro" id="IPR011990">
    <property type="entry name" value="TPR-like_helical_dom_sf"/>
</dbReference>
<sequence>MTATGTDGASTTGARTTQSASTGAPGAAAHTAGRDAEERAYRTAAEHGDAADRHAYAEFLVGRGRVDDAVRWLEEAARGGEPRAARLRAVTAKDRGQYAVAAYWYRTAAERDGACAFGLAELLWERLDDQEGAAEWYARGAALGSVECRTNGALLLLSQGRSTEAEVELAQAAPYDHVAGRVEQRMAELGERIDLHRARILELAALYGLPAEERPADLPERVAEFLDDAEECAPFSELHTEPEWFTSYPSFLPEAEKAYVEARALGNPRTDQWHALLHYNLDRYEDACRVLTDGLRRHPDSRLLSRSLSAVHFQYGELARYEASLRPGAEAGDRIQQRRLGDLCREQWRTAEARRWLEAAEAGTDGDDAPYEAAADSLAELAADEHTTPPALSAAEESRLPALHAAAGSGDPAAALELGRLAEQLHRYPEAVRHYRHAAAAPDAPASAPAASASASDVSASGAGGGADSARQAQSAERSSGEDESPAGPAALASYALGRMLHEECGAHEKAVVPLYLPAARAGDLDAVEGLGALYVRLDDPVAAEPWLRRAARFGRPEAAGWVGNRVGDGYGDLEEAVRWWTRAANSGKVWYGWRAGKQLVRWRRYEEAEALLRLAWTGREQQEALHEAAYWLARALHGQARTAEAVEWLRTAREVHHLVRLGYSGFMLASLFDPATELAELLVDEVATPEAYAEAAELLAAVPETSPQHRAAVQLPARVPGRGGAPGAREPAARDAEGAAET</sequence>
<dbReference type="PANTHER" id="PTHR11102">
    <property type="entry name" value="SEL-1-LIKE PROTEIN"/>
    <property type="match status" value="1"/>
</dbReference>
<dbReference type="PANTHER" id="PTHR11102:SF160">
    <property type="entry name" value="ERAD-ASSOCIATED E3 UBIQUITIN-PROTEIN LIGASE COMPONENT HRD3"/>
    <property type="match status" value="1"/>
</dbReference>
<dbReference type="RefSeq" id="WP_069990518.1">
    <property type="nucleotide sequence ID" value="NZ_LJGV01000021.1"/>
</dbReference>